<dbReference type="AlphaFoldDB" id="A0AA41MFK7"/>
<evidence type="ECO:0000313" key="4">
    <source>
        <dbReference type="EMBL" id="MBZ3871069.1"/>
    </source>
</evidence>
<keyword evidence="3" id="KW-0067">ATP-binding</keyword>
<dbReference type="Gene3D" id="3.40.50.300">
    <property type="entry name" value="P-loop containing nucleotide triphosphate hydrolases"/>
    <property type="match status" value="1"/>
</dbReference>
<evidence type="ECO:0000256" key="1">
    <source>
        <dbReference type="ARBA" id="ARBA00022741"/>
    </source>
</evidence>
<accession>A0AA41MFK7</accession>
<sequence length="170" mass="18204">MNPSTCVMDPSSCETGPSTHAIDPLTCAMDHSTRDVDPSTCVMDPEAVLTSRSEPMPGKCECWVRQYVVDVGSCGGLGPRLCVINEIGKMELFSQPYIQAVHQTLSSPVTIVLGTIPAPKGKPLVLVEEIRGRPDVKGFSVSAPCLQAPHPHLLLCPPCSPVLQHYRVGS</sequence>
<keyword evidence="5" id="KW-1185">Reference proteome</keyword>
<dbReference type="GO" id="GO:0017111">
    <property type="term" value="F:ribonucleoside triphosphate phosphatase activity"/>
    <property type="evidence" value="ECO:0007669"/>
    <property type="project" value="InterPro"/>
</dbReference>
<protein>
    <submittedName>
        <fullName evidence="4">Cancer-related nucleoside-triphosphatase-like protein</fullName>
    </submittedName>
</protein>
<dbReference type="PANTHER" id="PTHR43146:SF1">
    <property type="entry name" value="CANCER-RELATED NUCLEOSIDE-TRIPHOSPHATASE"/>
    <property type="match status" value="1"/>
</dbReference>
<dbReference type="Proteomes" id="UP001166674">
    <property type="component" value="Unassembled WGS sequence"/>
</dbReference>
<dbReference type="EMBL" id="JAATJV010160721">
    <property type="protein sequence ID" value="MBZ3871069.1"/>
    <property type="molecule type" value="Genomic_DNA"/>
</dbReference>
<comment type="caution">
    <text evidence="4">The sequence shown here is derived from an EMBL/GenBank/DDBJ whole genome shotgun (WGS) entry which is preliminary data.</text>
</comment>
<dbReference type="InterPro" id="IPR004948">
    <property type="entry name" value="Nuc-triphosphatase_THEP1"/>
</dbReference>
<evidence type="ECO:0000256" key="3">
    <source>
        <dbReference type="ARBA" id="ARBA00022840"/>
    </source>
</evidence>
<dbReference type="Pfam" id="PF03266">
    <property type="entry name" value="NTPase_1"/>
    <property type="match status" value="1"/>
</dbReference>
<name>A0AA41MFK7_SCICA</name>
<dbReference type="InterPro" id="IPR027417">
    <property type="entry name" value="P-loop_NTPase"/>
</dbReference>
<evidence type="ECO:0000313" key="5">
    <source>
        <dbReference type="Proteomes" id="UP001166674"/>
    </source>
</evidence>
<gene>
    <name evidence="4" type="ORF">SUZIE_111095</name>
</gene>
<organism evidence="4 5">
    <name type="scientific">Sciurus carolinensis</name>
    <name type="common">Eastern gray squirrel</name>
    <dbReference type="NCBI Taxonomy" id="30640"/>
    <lineage>
        <taxon>Eukaryota</taxon>
        <taxon>Metazoa</taxon>
        <taxon>Chordata</taxon>
        <taxon>Craniata</taxon>
        <taxon>Vertebrata</taxon>
        <taxon>Euteleostomi</taxon>
        <taxon>Mammalia</taxon>
        <taxon>Eutheria</taxon>
        <taxon>Euarchontoglires</taxon>
        <taxon>Glires</taxon>
        <taxon>Rodentia</taxon>
        <taxon>Sciuromorpha</taxon>
        <taxon>Sciuridae</taxon>
        <taxon>Sciurinae</taxon>
        <taxon>Sciurini</taxon>
        <taxon>Sciurus</taxon>
    </lineage>
</organism>
<reference evidence="4" key="1">
    <citation type="submission" date="2020-03" db="EMBL/GenBank/DDBJ databases">
        <title>Studies in the Genomics of Life Span.</title>
        <authorList>
            <person name="Glass D."/>
        </authorList>
    </citation>
    <scope>NUCLEOTIDE SEQUENCE</scope>
    <source>
        <strain evidence="4">SUZIE</strain>
        <tissue evidence="4">Muscle</tissue>
    </source>
</reference>
<evidence type="ECO:0000256" key="2">
    <source>
        <dbReference type="ARBA" id="ARBA00022801"/>
    </source>
</evidence>
<proteinExistence type="predicted"/>
<keyword evidence="2" id="KW-0378">Hydrolase</keyword>
<dbReference type="GO" id="GO:0005524">
    <property type="term" value="F:ATP binding"/>
    <property type="evidence" value="ECO:0007669"/>
    <property type="project" value="UniProtKB-KW"/>
</dbReference>
<dbReference type="PANTHER" id="PTHR43146">
    <property type="entry name" value="CANCER-RELATED NUCLEOSIDE-TRIPHOSPHATASE"/>
    <property type="match status" value="1"/>
</dbReference>
<keyword evidence="1" id="KW-0547">Nucleotide-binding</keyword>